<name>A0AAE3GQD2_9CYAN</name>
<dbReference type="InterPro" id="IPR016024">
    <property type="entry name" value="ARM-type_fold"/>
</dbReference>
<keyword evidence="4" id="KW-1185">Reference proteome</keyword>
<evidence type="ECO:0000256" key="2">
    <source>
        <dbReference type="ARBA" id="ARBA00022738"/>
    </source>
</evidence>
<comment type="caution">
    <text evidence="3">The sequence shown here is derived from an EMBL/GenBank/DDBJ whole genome shotgun (WGS) entry which is preliminary data.</text>
</comment>
<evidence type="ECO:0000256" key="1">
    <source>
        <dbReference type="ARBA" id="ARBA00022549"/>
    </source>
</evidence>
<dbReference type="AlphaFoldDB" id="A0AAE3GQD2"/>
<accession>A0AAE3GQD2</accession>
<protein>
    <submittedName>
        <fullName evidence="3">HEAT repeat domain-containing protein</fullName>
    </submittedName>
</protein>
<dbReference type="EMBL" id="JAMZMM010000045">
    <property type="protein sequence ID" value="MCP2728229.1"/>
    <property type="molecule type" value="Genomic_DNA"/>
</dbReference>
<dbReference type="Pfam" id="PF13646">
    <property type="entry name" value="HEAT_2"/>
    <property type="match status" value="1"/>
</dbReference>
<gene>
    <name evidence="3" type="ORF">NJ959_07045</name>
</gene>
<reference evidence="3" key="1">
    <citation type="submission" date="2022-06" db="EMBL/GenBank/DDBJ databases">
        <title>New cyanobacteria of genus Symplocastrum in benthos of Lake Baikal.</title>
        <authorList>
            <person name="Sorokovikova E."/>
            <person name="Tikhonova I."/>
            <person name="Krasnopeev A."/>
            <person name="Evseev P."/>
            <person name="Gladkikh A."/>
            <person name="Belykh O."/>
        </authorList>
    </citation>
    <scope>NUCLEOTIDE SEQUENCE</scope>
    <source>
        <strain evidence="3">BBK-W-15</strain>
    </source>
</reference>
<evidence type="ECO:0000313" key="4">
    <source>
        <dbReference type="Proteomes" id="UP001204953"/>
    </source>
</evidence>
<evidence type="ECO:0000313" key="3">
    <source>
        <dbReference type="EMBL" id="MCP2728229.1"/>
    </source>
</evidence>
<dbReference type="Proteomes" id="UP001204953">
    <property type="component" value="Unassembled WGS sequence"/>
</dbReference>
<dbReference type="SUPFAM" id="SSF48371">
    <property type="entry name" value="ARM repeat"/>
    <property type="match status" value="1"/>
</dbReference>
<dbReference type="InterPro" id="IPR011989">
    <property type="entry name" value="ARM-like"/>
</dbReference>
<dbReference type="Gene3D" id="1.25.10.10">
    <property type="entry name" value="Leucine-rich Repeat Variant"/>
    <property type="match status" value="1"/>
</dbReference>
<sequence>MNLIFKAMIHQLKSEDESRIISGIQEAVDLGDYSTTPYLIDLLEKTSNHTIRDQIALALRDIGDERAVKAIANLLTDVKTLHHRGTLIYALSAFDCTEILPLLVELVISGGFEVSREAFLIVENIEGEIEPNVWNECQHKVKVAIEQASEDKVELLKEL</sequence>
<keyword evidence="2" id="KW-0605">Phycobilisome</keyword>
<dbReference type="RefSeq" id="WP_254011031.1">
    <property type="nucleotide sequence ID" value="NZ_JAMZMM010000045.1"/>
</dbReference>
<dbReference type="GO" id="GO:0030089">
    <property type="term" value="C:phycobilisome"/>
    <property type="evidence" value="ECO:0007669"/>
    <property type="project" value="UniProtKB-KW"/>
</dbReference>
<keyword evidence="1" id="KW-0042">Antenna complex</keyword>
<organism evidence="3 4">
    <name type="scientific">Limnofasciculus baicalensis BBK-W-15</name>
    <dbReference type="NCBI Taxonomy" id="2699891"/>
    <lineage>
        <taxon>Bacteria</taxon>
        <taxon>Bacillati</taxon>
        <taxon>Cyanobacteriota</taxon>
        <taxon>Cyanophyceae</taxon>
        <taxon>Coleofasciculales</taxon>
        <taxon>Coleofasciculaceae</taxon>
        <taxon>Limnofasciculus</taxon>
        <taxon>Limnofasciculus baicalensis</taxon>
    </lineage>
</organism>
<proteinExistence type="predicted"/>